<feature type="compositionally biased region" description="Low complexity" evidence="4">
    <location>
        <begin position="259"/>
        <end position="272"/>
    </location>
</feature>
<dbReference type="GO" id="GO:0004252">
    <property type="term" value="F:serine-type endopeptidase activity"/>
    <property type="evidence" value="ECO:0007669"/>
    <property type="project" value="TreeGrafter"/>
</dbReference>
<dbReference type="InterPro" id="IPR023562">
    <property type="entry name" value="ClpP/TepA"/>
</dbReference>
<keyword evidence="2" id="KW-0378">Hydrolase</keyword>
<evidence type="ECO:0000313" key="6">
    <source>
        <dbReference type="Proteomes" id="UP000196640"/>
    </source>
</evidence>
<dbReference type="AlphaFoldDB" id="A0A212AIQ1"/>
<evidence type="ECO:0000256" key="2">
    <source>
        <dbReference type="ARBA" id="ARBA00022801"/>
    </source>
</evidence>
<evidence type="ECO:0000256" key="4">
    <source>
        <dbReference type="SAM" id="MobiDB-lite"/>
    </source>
</evidence>
<sequence length="748" mass="79563">MSRASRSSRTTQASGSPASCMRSGRLILPPSMPSSKKSQPEEDSMNELLLYGTVGSSWWDEDCFTAKSVREALSGMTGPLTVRLNSGGGIASEGQAIYTALRGHPGTVAIVVEGVAASAASLIAMAGDTITMSPGAMMMIHDPAQDYLGERGTSDAHRKAAETLDVIANAYAGIYAARSGMSIDDARAVMKMETYYDGPGAVAAGFATTVEEEGEELAPVAFDYRIYQHAPQRLLTAAGALSRERSRATVLAMMVGAANPPGKKGNPMPKSKVTADTAAQDDDISAEEDEEVTAETEDDVTAEADDEVTAEEEDEVEAEEEDDEVEASGPRAVAIINMCARHGVSAAKAADYIGRGMNTKQVYAAIKGKGGQKVKIDGRGPSARISRDETDTKLEGMIGALMGKSDGPASGYRGLRLRRLAMELGAQNSRSASFDEIGAVRRGMRATTMMGGAIGVSDFAYITTEVMKRSLMAEYTRRAPQWQLVTGQSITAADFREIYAVRFGGDFQLKEVKENGEYESATLADEAEGLKVQRRGRTITLTFEAVVNDDMGAFARIPREFAQAARTMESSIVWSLIRSNASLKSDGKALFHADHGNLAATGGAISVTTIAAARKAMAEARVFGSKDPDDFIAPEAELLIVPPALELAALQFTADIVPAKQADTNPYRSRFKVETVANLGQIAGGSDTAWYLIDPDLPPVQHAYLDGYEAPTVETIEGMNPDAIKMNARHIFGAAAIEFRGAYKNAGA</sequence>
<dbReference type="PANTHER" id="PTHR10381">
    <property type="entry name" value="ATP-DEPENDENT CLP PROTEASE PROTEOLYTIC SUBUNIT"/>
    <property type="match status" value="1"/>
</dbReference>
<dbReference type="Gene3D" id="3.90.226.10">
    <property type="entry name" value="2-enoyl-CoA Hydratase, Chain A, domain 1"/>
    <property type="match status" value="1"/>
</dbReference>
<accession>A0A212AIQ1</accession>
<evidence type="ECO:0008006" key="7">
    <source>
        <dbReference type="Google" id="ProtNLM"/>
    </source>
</evidence>
<protein>
    <recommendedName>
        <fullName evidence="7">ATP-dependent Clp protease proteolytic subunit</fullName>
    </recommendedName>
</protein>
<evidence type="ECO:0000313" key="5">
    <source>
        <dbReference type="EMBL" id="OWJ81370.1"/>
    </source>
</evidence>
<feature type="compositionally biased region" description="Low complexity" evidence="4">
    <location>
        <begin position="1"/>
        <end position="16"/>
    </location>
</feature>
<feature type="compositionally biased region" description="Acidic residues" evidence="4">
    <location>
        <begin position="279"/>
        <end position="326"/>
    </location>
</feature>
<reference evidence="5 6" key="1">
    <citation type="submission" date="2016-11" db="EMBL/GenBank/DDBJ databases">
        <title>Comparison of Traditional DNA-DNA Hybridization with In Silico Genomic Analysis.</title>
        <authorList>
            <person name="Nicholson A.C."/>
            <person name="Sammons S."/>
            <person name="Humrighouse B.W."/>
            <person name="Graziano J."/>
            <person name="Lasker B."/>
            <person name="Whitney A.M."/>
            <person name="Mcquiston J.R."/>
        </authorList>
    </citation>
    <scope>NUCLEOTIDE SEQUENCE [LARGE SCALE GENOMIC DNA]</scope>
    <source>
        <strain evidence="5 6">H2381</strain>
    </source>
</reference>
<dbReference type="NCBIfam" id="NF045542">
    <property type="entry name" value="Clp_rel_HeadMat"/>
    <property type="match status" value="1"/>
</dbReference>
<dbReference type="CDD" id="cd07016">
    <property type="entry name" value="S14_ClpP_1"/>
    <property type="match status" value="1"/>
</dbReference>
<dbReference type="GO" id="GO:0009368">
    <property type="term" value="C:endopeptidase Clp complex"/>
    <property type="evidence" value="ECO:0007669"/>
    <property type="project" value="TreeGrafter"/>
</dbReference>
<keyword evidence="3" id="KW-0720">Serine protease</keyword>
<organism evidence="5 6">
    <name type="scientific">Haematobacter missouriensis</name>
    <dbReference type="NCBI Taxonomy" id="366616"/>
    <lineage>
        <taxon>Bacteria</taxon>
        <taxon>Pseudomonadati</taxon>
        <taxon>Pseudomonadota</taxon>
        <taxon>Alphaproteobacteria</taxon>
        <taxon>Rhodobacterales</taxon>
        <taxon>Paracoccaceae</taxon>
        <taxon>Haematobacter</taxon>
    </lineage>
</organism>
<dbReference type="GO" id="GO:0004176">
    <property type="term" value="F:ATP-dependent peptidase activity"/>
    <property type="evidence" value="ECO:0007669"/>
    <property type="project" value="TreeGrafter"/>
</dbReference>
<dbReference type="EMBL" id="NIPX01000040">
    <property type="protein sequence ID" value="OWJ81370.1"/>
    <property type="molecule type" value="Genomic_DNA"/>
</dbReference>
<dbReference type="Pfam" id="PF00574">
    <property type="entry name" value="CLP_protease"/>
    <property type="match status" value="1"/>
</dbReference>
<dbReference type="OrthoDB" id="9806592at2"/>
<dbReference type="InterPro" id="IPR029045">
    <property type="entry name" value="ClpP/crotonase-like_dom_sf"/>
</dbReference>
<proteinExistence type="predicted"/>
<dbReference type="Proteomes" id="UP000196640">
    <property type="component" value="Unassembled WGS sequence"/>
</dbReference>
<dbReference type="GO" id="GO:0051117">
    <property type="term" value="F:ATPase binding"/>
    <property type="evidence" value="ECO:0007669"/>
    <property type="project" value="TreeGrafter"/>
</dbReference>
<feature type="region of interest" description="Disordered" evidence="4">
    <location>
        <begin position="1"/>
        <end position="44"/>
    </location>
</feature>
<dbReference type="Pfam" id="PF25209">
    <property type="entry name" value="Phage_capsid_4"/>
    <property type="match status" value="1"/>
</dbReference>
<evidence type="ECO:0000256" key="1">
    <source>
        <dbReference type="ARBA" id="ARBA00022670"/>
    </source>
</evidence>
<comment type="caution">
    <text evidence="5">The sequence shown here is derived from an EMBL/GenBank/DDBJ whole genome shotgun (WGS) entry which is preliminary data.</text>
</comment>
<keyword evidence="1" id="KW-0645">Protease</keyword>
<feature type="region of interest" description="Disordered" evidence="4">
    <location>
        <begin position="257"/>
        <end position="329"/>
    </location>
</feature>
<name>A0A212AIQ1_9RHOB</name>
<evidence type="ECO:0000256" key="3">
    <source>
        <dbReference type="ARBA" id="ARBA00022825"/>
    </source>
</evidence>
<dbReference type="SUPFAM" id="SSF52096">
    <property type="entry name" value="ClpP/crotonase"/>
    <property type="match status" value="1"/>
</dbReference>
<gene>
    <name evidence="5" type="ORF">CDV52_18385</name>
</gene>
<dbReference type="GO" id="GO:0006515">
    <property type="term" value="P:protein quality control for misfolded or incompletely synthesized proteins"/>
    <property type="evidence" value="ECO:0007669"/>
    <property type="project" value="TreeGrafter"/>
</dbReference>
<dbReference type="PANTHER" id="PTHR10381:SF70">
    <property type="entry name" value="ATP-DEPENDENT CLP PROTEASE PROTEOLYTIC SUBUNIT"/>
    <property type="match status" value="1"/>
</dbReference>